<reference evidence="2" key="2">
    <citation type="submission" date="2020-11" db="EMBL/GenBank/DDBJ databases">
        <authorList>
            <person name="McCartney M.A."/>
            <person name="Auch B."/>
            <person name="Kono T."/>
            <person name="Mallez S."/>
            <person name="Becker A."/>
            <person name="Gohl D.M."/>
            <person name="Silverstein K.A.T."/>
            <person name="Koren S."/>
            <person name="Bechman K.B."/>
            <person name="Herman A."/>
            <person name="Abrahante J.E."/>
            <person name="Garbe J."/>
        </authorList>
    </citation>
    <scope>NUCLEOTIDE SEQUENCE</scope>
    <source>
        <strain evidence="2">Duluth1</strain>
        <tissue evidence="2">Whole animal</tissue>
    </source>
</reference>
<keyword evidence="3" id="KW-1185">Reference proteome</keyword>
<evidence type="ECO:0000256" key="1">
    <source>
        <dbReference type="SAM" id="MobiDB-lite"/>
    </source>
</evidence>
<comment type="caution">
    <text evidence="2">The sequence shown here is derived from an EMBL/GenBank/DDBJ whole genome shotgun (WGS) entry which is preliminary data.</text>
</comment>
<proteinExistence type="predicted"/>
<accession>A0A9D4HUM6</accession>
<name>A0A9D4HUM6_DREPO</name>
<reference evidence="2" key="1">
    <citation type="journal article" date="2019" name="bioRxiv">
        <title>The Genome of the Zebra Mussel, Dreissena polymorpha: A Resource for Invasive Species Research.</title>
        <authorList>
            <person name="McCartney M.A."/>
            <person name="Auch B."/>
            <person name="Kono T."/>
            <person name="Mallez S."/>
            <person name="Zhang Y."/>
            <person name="Obille A."/>
            <person name="Becker A."/>
            <person name="Abrahante J.E."/>
            <person name="Garbe J."/>
            <person name="Badalamenti J.P."/>
            <person name="Herman A."/>
            <person name="Mangelson H."/>
            <person name="Liachko I."/>
            <person name="Sullivan S."/>
            <person name="Sone E.D."/>
            <person name="Koren S."/>
            <person name="Silverstein K.A.T."/>
            <person name="Beckman K.B."/>
            <person name="Gohl D.M."/>
        </authorList>
    </citation>
    <scope>NUCLEOTIDE SEQUENCE</scope>
    <source>
        <strain evidence="2">Duluth1</strain>
        <tissue evidence="2">Whole animal</tissue>
    </source>
</reference>
<dbReference type="EMBL" id="JAIWYP010000012">
    <property type="protein sequence ID" value="KAH3730048.1"/>
    <property type="molecule type" value="Genomic_DNA"/>
</dbReference>
<evidence type="ECO:0000313" key="2">
    <source>
        <dbReference type="EMBL" id="KAH3730048.1"/>
    </source>
</evidence>
<protein>
    <submittedName>
        <fullName evidence="2">Uncharacterized protein</fullName>
    </submittedName>
</protein>
<organism evidence="2 3">
    <name type="scientific">Dreissena polymorpha</name>
    <name type="common">Zebra mussel</name>
    <name type="synonym">Mytilus polymorpha</name>
    <dbReference type="NCBI Taxonomy" id="45954"/>
    <lineage>
        <taxon>Eukaryota</taxon>
        <taxon>Metazoa</taxon>
        <taxon>Spiralia</taxon>
        <taxon>Lophotrochozoa</taxon>
        <taxon>Mollusca</taxon>
        <taxon>Bivalvia</taxon>
        <taxon>Autobranchia</taxon>
        <taxon>Heteroconchia</taxon>
        <taxon>Euheterodonta</taxon>
        <taxon>Imparidentia</taxon>
        <taxon>Neoheterodontei</taxon>
        <taxon>Myida</taxon>
        <taxon>Dreissenoidea</taxon>
        <taxon>Dreissenidae</taxon>
        <taxon>Dreissena</taxon>
    </lineage>
</organism>
<dbReference type="Proteomes" id="UP000828390">
    <property type="component" value="Unassembled WGS sequence"/>
</dbReference>
<feature type="region of interest" description="Disordered" evidence="1">
    <location>
        <begin position="16"/>
        <end position="41"/>
    </location>
</feature>
<sequence length="66" mass="7672">MQHVSQALKKYNYPKWALKKGHRPANPNPVRRTRENQGKPSLRATLTFHMFKAGLEINIRTLAKCE</sequence>
<evidence type="ECO:0000313" key="3">
    <source>
        <dbReference type="Proteomes" id="UP000828390"/>
    </source>
</evidence>
<gene>
    <name evidence="2" type="ORF">DPMN_056026</name>
</gene>
<dbReference type="AlphaFoldDB" id="A0A9D4HUM6"/>